<organism evidence="4 5">
    <name type="scientific">Actinoplanes aureus</name>
    <dbReference type="NCBI Taxonomy" id="2792083"/>
    <lineage>
        <taxon>Bacteria</taxon>
        <taxon>Bacillati</taxon>
        <taxon>Actinomycetota</taxon>
        <taxon>Actinomycetes</taxon>
        <taxon>Micromonosporales</taxon>
        <taxon>Micromonosporaceae</taxon>
        <taxon>Actinoplanes</taxon>
    </lineage>
</organism>
<sequence>MRTTRTLAVLLAATCAVITAPTPAHAGTPATGAGDRIEAYLQRHREENRIPGLAYALVDRNRIVRQATWGVDGDGAAITAHTPFLLGSVSKPVTATAVMRLVETGRMSLDDPVRRHLPWFRLADDDAAERITVRHLLTHTSGLPRWASRTDRFDNTPEGLARSVRDLATVRPATAPGVAHQYSDANYMVLGALVETVTGQPFGTYLRRAVLDPLDMPDSAATSAEADRIGLPAGHRYWFGRPRRFDAPYDTSGVPYGYLAAGLDDLSHFLIAHLAGGRYAGTRLLSEQTVARMHTGQADTGGAGRYGLGWRDSRLDDTGTRVVWHAGAAPGYFAHVILAPGTGLGVVVLANSYSPAMDGPLAEAAFAVARMAHGGASPGRPAAGDPALTATLYGAVGLAGILGAAVIWSSIRVVRPRRVRARRVPMIVLGWIAGCAALVAGVAATPAMMGFDFGQALLWMPDLGRTMIAVIVLACALAITRVTAAVRDSRRGRR</sequence>
<gene>
    <name evidence="4" type="ORF">I4J89_21990</name>
</gene>
<proteinExistence type="predicted"/>
<evidence type="ECO:0000256" key="2">
    <source>
        <dbReference type="SAM" id="SignalP"/>
    </source>
</evidence>
<keyword evidence="1" id="KW-1133">Transmembrane helix</keyword>
<accession>A0A931G3B8</accession>
<evidence type="ECO:0000259" key="3">
    <source>
        <dbReference type="Pfam" id="PF00144"/>
    </source>
</evidence>
<dbReference type="Gene3D" id="3.40.710.10">
    <property type="entry name" value="DD-peptidase/beta-lactamase superfamily"/>
    <property type="match status" value="1"/>
</dbReference>
<feature type="signal peptide" evidence="2">
    <location>
        <begin position="1"/>
        <end position="26"/>
    </location>
</feature>
<keyword evidence="1" id="KW-0472">Membrane</keyword>
<comment type="caution">
    <text evidence="4">The sequence shown here is derived from an EMBL/GenBank/DDBJ whole genome shotgun (WGS) entry which is preliminary data.</text>
</comment>
<keyword evidence="5" id="KW-1185">Reference proteome</keyword>
<reference evidence="4" key="1">
    <citation type="submission" date="2020-11" db="EMBL/GenBank/DDBJ databases">
        <title>Isolation and identification of active actinomycetes.</title>
        <authorList>
            <person name="Sun X."/>
        </authorList>
    </citation>
    <scope>NUCLEOTIDE SEQUENCE</scope>
    <source>
        <strain evidence="4">NEAU-A11</strain>
    </source>
</reference>
<dbReference type="AlphaFoldDB" id="A0A931G3B8"/>
<evidence type="ECO:0000256" key="1">
    <source>
        <dbReference type="SAM" id="Phobius"/>
    </source>
</evidence>
<dbReference type="RefSeq" id="WP_196415906.1">
    <property type="nucleotide sequence ID" value="NZ_JADQTO010000010.1"/>
</dbReference>
<dbReference type="InterPro" id="IPR012338">
    <property type="entry name" value="Beta-lactam/transpept-like"/>
</dbReference>
<dbReference type="PANTHER" id="PTHR46825">
    <property type="entry name" value="D-ALANYL-D-ALANINE-CARBOXYPEPTIDASE/ENDOPEPTIDASE AMPH"/>
    <property type="match status" value="1"/>
</dbReference>
<feature type="transmembrane region" description="Helical" evidence="1">
    <location>
        <begin position="392"/>
        <end position="414"/>
    </location>
</feature>
<dbReference type="InterPro" id="IPR001466">
    <property type="entry name" value="Beta-lactam-related"/>
</dbReference>
<dbReference type="Pfam" id="PF00144">
    <property type="entry name" value="Beta-lactamase"/>
    <property type="match status" value="1"/>
</dbReference>
<protein>
    <submittedName>
        <fullName evidence="4">Beta-lactamase family protein</fullName>
    </submittedName>
</protein>
<evidence type="ECO:0000313" key="5">
    <source>
        <dbReference type="Proteomes" id="UP000598146"/>
    </source>
</evidence>
<evidence type="ECO:0000313" key="4">
    <source>
        <dbReference type="EMBL" id="MBG0564119.1"/>
    </source>
</evidence>
<dbReference type="EMBL" id="JADQTO010000010">
    <property type="protein sequence ID" value="MBG0564119.1"/>
    <property type="molecule type" value="Genomic_DNA"/>
</dbReference>
<feature type="domain" description="Beta-lactamase-related" evidence="3">
    <location>
        <begin position="38"/>
        <end position="362"/>
    </location>
</feature>
<name>A0A931G3B8_9ACTN</name>
<dbReference type="Proteomes" id="UP000598146">
    <property type="component" value="Unassembled WGS sequence"/>
</dbReference>
<feature type="chain" id="PRO_5036759217" evidence="2">
    <location>
        <begin position="27"/>
        <end position="494"/>
    </location>
</feature>
<dbReference type="InterPro" id="IPR050491">
    <property type="entry name" value="AmpC-like"/>
</dbReference>
<feature type="transmembrane region" description="Helical" evidence="1">
    <location>
        <begin position="467"/>
        <end position="486"/>
    </location>
</feature>
<dbReference type="PANTHER" id="PTHR46825:SF9">
    <property type="entry name" value="BETA-LACTAMASE-RELATED DOMAIN-CONTAINING PROTEIN"/>
    <property type="match status" value="1"/>
</dbReference>
<keyword evidence="1" id="KW-0812">Transmembrane</keyword>
<feature type="transmembrane region" description="Helical" evidence="1">
    <location>
        <begin position="426"/>
        <end position="447"/>
    </location>
</feature>
<keyword evidence="2" id="KW-0732">Signal</keyword>
<dbReference type="SUPFAM" id="SSF56601">
    <property type="entry name" value="beta-lactamase/transpeptidase-like"/>
    <property type="match status" value="1"/>
</dbReference>